<dbReference type="AlphaFoldDB" id="A0A1I6F4Y3"/>
<reference evidence="2" key="1">
    <citation type="submission" date="2016-10" db="EMBL/GenBank/DDBJ databases">
        <authorList>
            <person name="Varghese N."/>
            <person name="Submissions S."/>
        </authorList>
    </citation>
    <scope>NUCLEOTIDE SEQUENCE [LARGE SCALE GENOMIC DNA]</scope>
    <source>
        <strain evidence="2">DSM 44232</strain>
    </source>
</reference>
<proteinExistence type="predicted"/>
<dbReference type="EMBL" id="FOYL01000008">
    <property type="protein sequence ID" value="SFR24807.1"/>
    <property type="molecule type" value="Genomic_DNA"/>
</dbReference>
<accession>A0A1I6F4Y3</accession>
<gene>
    <name evidence="1" type="ORF">SAMN04488564_10881</name>
</gene>
<dbReference type="STRING" id="84724.SAMN04488564_10881"/>
<keyword evidence="2" id="KW-1185">Reference proteome</keyword>
<evidence type="ECO:0000313" key="2">
    <source>
        <dbReference type="Proteomes" id="UP000198583"/>
    </source>
</evidence>
<name>A0A1I6F4Y3_9PSEU</name>
<evidence type="ECO:0000313" key="1">
    <source>
        <dbReference type="EMBL" id="SFR24807.1"/>
    </source>
</evidence>
<sequence length="54" mass="5975">MRELIEVSHPTTVHSALGHMHMLQLSKLPPRHVVWGDGSDDEMCASQMMSSATT</sequence>
<dbReference type="Proteomes" id="UP000198583">
    <property type="component" value="Unassembled WGS sequence"/>
</dbReference>
<protein>
    <submittedName>
        <fullName evidence="1">Uncharacterized protein</fullName>
    </submittedName>
</protein>
<organism evidence="1 2">
    <name type="scientific">Lentzea waywayandensis</name>
    <dbReference type="NCBI Taxonomy" id="84724"/>
    <lineage>
        <taxon>Bacteria</taxon>
        <taxon>Bacillati</taxon>
        <taxon>Actinomycetota</taxon>
        <taxon>Actinomycetes</taxon>
        <taxon>Pseudonocardiales</taxon>
        <taxon>Pseudonocardiaceae</taxon>
        <taxon>Lentzea</taxon>
    </lineage>
</organism>
<dbReference type="RefSeq" id="WP_177320644.1">
    <property type="nucleotide sequence ID" value="NZ_FOYL01000008.1"/>
</dbReference>